<feature type="region of interest" description="Disordered" evidence="1">
    <location>
        <begin position="127"/>
        <end position="153"/>
    </location>
</feature>
<protein>
    <recommendedName>
        <fullName evidence="2">Tail assembly protein G domain-containing protein</fullName>
    </recommendedName>
</protein>
<organism evidence="3 4">
    <name type="scientific">Vibrio cidicii</name>
    <dbReference type="NCBI Taxonomy" id="1763883"/>
    <lineage>
        <taxon>Bacteria</taxon>
        <taxon>Pseudomonadati</taxon>
        <taxon>Pseudomonadota</taxon>
        <taxon>Gammaproteobacteria</taxon>
        <taxon>Vibrionales</taxon>
        <taxon>Vibrionaceae</taxon>
        <taxon>Vibrio</taxon>
    </lineage>
</organism>
<reference evidence="3 4" key="1">
    <citation type="submission" date="2015-12" db="EMBL/GenBank/DDBJ databases">
        <authorList>
            <person name="Tarr C.L."/>
            <person name="Gladney L.M."/>
        </authorList>
    </citation>
    <scope>NUCLEOTIDE SEQUENCE [LARGE SCALE GENOMIC DNA]</scope>
    <source>
        <strain evidence="3 4">1048-83</strain>
    </source>
</reference>
<dbReference type="Pfam" id="PF06894">
    <property type="entry name" value="Phage_TAC_2"/>
    <property type="match status" value="1"/>
</dbReference>
<dbReference type="RefSeq" id="WP_061899167.1">
    <property type="nucleotide sequence ID" value="NZ_LOBP01000046.1"/>
</dbReference>
<sequence length="153" mass="17475">MKYLKKDTVSIDGHDISIRQLSGLERFEYFEYLASMKMPETPIRPRGEILTEEQEDAYQQALQANSVAWRKINFDGQSRLVAYGLIDDELSDDITERHKTVKGWFHDKTITQLHDAIAILSGMELKVEKEDTTDGATDPEEGDESDVPMDPKP</sequence>
<proteinExistence type="predicted"/>
<evidence type="ECO:0000259" key="2">
    <source>
        <dbReference type="Pfam" id="PF06894"/>
    </source>
</evidence>
<feature type="domain" description="Tail assembly protein G" evidence="2">
    <location>
        <begin position="3"/>
        <end position="133"/>
    </location>
</feature>
<feature type="compositionally biased region" description="Acidic residues" evidence="1">
    <location>
        <begin position="133"/>
        <end position="147"/>
    </location>
</feature>
<accession>A0ABR5W5R4</accession>
<dbReference type="Proteomes" id="UP000075609">
    <property type="component" value="Unassembled WGS sequence"/>
</dbReference>
<keyword evidence="4" id="KW-1185">Reference proteome</keyword>
<name>A0ABR5W5R4_9VIBR</name>
<evidence type="ECO:0000256" key="1">
    <source>
        <dbReference type="SAM" id="MobiDB-lite"/>
    </source>
</evidence>
<dbReference type="InterPro" id="IPR010027">
    <property type="entry name" value="Tail_assembly_G"/>
</dbReference>
<evidence type="ECO:0000313" key="3">
    <source>
        <dbReference type="EMBL" id="KYN90552.1"/>
    </source>
</evidence>
<gene>
    <name evidence="3" type="ORF">ATY35_09685</name>
</gene>
<evidence type="ECO:0000313" key="4">
    <source>
        <dbReference type="Proteomes" id="UP000075609"/>
    </source>
</evidence>
<dbReference type="EMBL" id="LOBP01000046">
    <property type="protein sequence ID" value="KYN90552.1"/>
    <property type="molecule type" value="Genomic_DNA"/>
</dbReference>
<comment type="caution">
    <text evidence="3">The sequence shown here is derived from an EMBL/GenBank/DDBJ whole genome shotgun (WGS) entry which is preliminary data.</text>
</comment>